<comment type="caution">
    <text evidence="1">The sequence shown here is derived from an EMBL/GenBank/DDBJ whole genome shotgun (WGS) entry which is preliminary data.</text>
</comment>
<protein>
    <submittedName>
        <fullName evidence="1">Uncharacterized protein</fullName>
    </submittedName>
</protein>
<dbReference type="Proteomes" id="UP000078316">
    <property type="component" value="Unassembled WGS sequence"/>
</dbReference>
<dbReference type="InterPro" id="IPR025395">
    <property type="entry name" value="Phage_tail_terminator-like"/>
</dbReference>
<dbReference type="AlphaFoldDB" id="A0A179SIH1"/>
<name>A0A179SIH1_9HYPH</name>
<reference evidence="1 2" key="1">
    <citation type="submission" date="2016-04" db="EMBL/GenBank/DDBJ databases">
        <authorList>
            <person name="Evans L.H."/>
            <person name="Alamgir A."/>
            <person name="Owens N."/>
            <person name="Weber N.D."/>
            <person name="Virtaneva K."/>
            <person name="Barbian K."/>
            <person name="Babar A."/>
            <person name="Rosenke K."/>
        </authorList>
    </citation>
    <scope>NUCLEOTIDE SEQUENCE [LARGE SCALE GENOMIC DNA]</scope>
    <source>
        <strain evidence="1 2">PMB02</strain>
    </source>
</reference>
<dbReference type="STRING" id="427683.A5481_06100"/>
<proteinExistence type="predicted"/>
<evidence type="ECO:0000313" key="2">
    <source>
        <dbReference type="Proteomes" id="UP000078316"/>
    </source>
</evidence>
<sequence length="114" mass="12495">MVTPNTKGKTPKDGSPYLEISYPISRARTISVGAPGNNLIRESGTMRLVLYVARGAGTAEGEIWLEELAALFLNKKFDGVTTFEPSSPVFDDRNDLANYYGMSSSVEYQADYFG</sequence>
<organism evidence="1 2">
    <name type="scientific">Methylobacterium platani</name>
    <dbReference type="NCBI Taxonomy" id="427683"/>
    <lineage>
        <taxon>Bacteria</taxon>
        <taxon>Pseudomonadati</taxon>
        <taxon>Pseudomonadota</taxon>
        <taxon>Alphaproteobacteria</taxon>
        <taxon>Hyphomicrobiales</taxon>
        <taxon>Methylobacteriaceae</taxon>
        <taxon>Methylobacterium</taxon>
    </lineage>
</organism>
<dbReference type="Gene3D" id="3.30.2000.20">
    <property type="match status" value="1"/>
</dbReference>
<accession>A0A179SIH1</accession>
<gene>
    <name evidence="1" type="ORF">A5481_06100</name>
</gene>
<dbReference type="Pfam" id="PF13554">
    <property type="entry name" value="Phage_tail_terminator_5"/>
    <property type="match status" value="1"/>
</dbReference>
<dbReference type="EMBL" id="LWHQ01000011">
    <property type="protein sequence ID" value="OAS26344.1"/>
    <property type="molecule type" value="Genomic_DNA"/>
</dbReference>
<evidence type="ECO:0000313" key="1">
    <source>
        <dbReference type="EMBL" id="OAS26344.1"/>
    </source>
</evidence>